<sequence>MLVHPSLSWIFFYLKAYLHFSYAFMYHMNFYKLSSSPQLPTTSKCGGMGPRCGAYNEAAWWNGIPVRCLQQSGVTYKYQYVGKQLCIQMGTLVDPIHIFITVNNAEATSFGRRLTRRQRRKRNTELLAQ</sequence>
<keyword evidence="1" id="KW-0472">Membrane</keyword>
<dbReference type="EMBL" id="JAGFBR010000019">
    <property type="protein sequence ID" value="KAH0448849.1"/>
    <property type="molecule type" value="Genomic_DNA"/>
</dbReference>
<name>A0AAV7FZL6_DENCH</name>
<organism evidence="2 3">
    <name type="scientific">Dendrobium chrysotoxum</name>
    <name type="common">Orchid</name>
    <dbReference type="NCBI Taxonomy" id="161865"/>
    <lineage>
        <taxon>Eukaryota</taxon>
        <taxon>Viridiplantae</taxon>
        <taxon>Streptophyta</taxon>
        <taxon>Embryophyta</taxon>
        <taxon>Tracheophyta</taxon>
        <taxon>Spermatophyta</taxon>
        <taxon>Magnoliopsida</taxon>
        <taxon>Liliopsida</taxon>
        <taxon>Asparagales</taxon>
        <taxon>Orchidaceae</taxon>
        <taxon>Epidendroideae</taxon>
        <taxon>Malaxideae</taxon>
        <taxon>Dendrobiinae</taxon>
        <taxon>Dendrobium</taxon>
    </lineage>
</organism>
<reference evidence="2 3" key="1">
    <citation type="journal article" date="2021" name="Hortic Res">
        <title>Chromosome-scale assembly of the Dendrobium chrysotoxum genome enhances the understanding of orchid evolution.</title>
        <authorList>
            <person name="Zhang Y."/>
            <person name="Zhang G.Q."/>
            <person name="Zhang D."/>
            <person name="Liu X.D."/>
            <person name="Xu X.Y."/>
            <person name="Sun W.H."/>
            <person name="Yu X."/>
            <person name="Zhu X."/>
            <person name="Wang Z.W."/>
            <person name="Zhao X."/>
            <person name="Zhong W.Y."/>
            <person name="Chen H."/>
            <person name="Yin W.L."/>
            <person name="Huang T."/>
            <person name="Niu S.C."/>
            <person name="Liu Z.J."/>
        </authorList>
    </citation>
    <scope>NUCLEOTIDE SEQUENCE [LARGE SCALE GENOMIC DNA]</scope>
    <source>
        <strain evidence="2">Lindl</strain>
    </source>
</reference>
<dbReference type="Proteomes" id="UP000775213">
    <property type="component" value="Unassembled WGS sequence"/>
</dbReference>
<feature type="transmembrane region" description="Helical" evidence="1">
    <location>
        <begin position="6"/>
        <end position="25"/>
    </location>
</feature>
<protein>
    <submittedName>
        <fullName evidence="2">Uncharacterized protein</fullName>
    </submittedName>
</protein>
<gene>
    <name evidence="2" type="ORF">IEQ34_022649</name>
</gene>
<keyword evidence="1" id="KW-0812">Transmembrane</keyword>
<comment type="caution">
    <text evidence="2">The sequence shown here is derived from an EMBL/GenBank/DDBJ whole genome shotgun (WGS) entry which is preliminary data.</text>
</comment>
<accession>A0AAV7FZL6</accession>
<proteinExistence type="predicted"/>
<evidence type="ECO:0000313" key="3">
    <source>
        <dbReference type="Proteomes" id="UP000775213"/>
    </source>
</evidence>
<evidence type="ECO:0000256" key="1">
    <source>
        <dbReference type="SAM" id="Phobius"/>
    </source>
</evidence>
<keyword evidence="1" id="KW-1133">Transmembrane helix</keyword>
<keyword evidence="3" id="KW-1185">Reference proteome</keyword>
<evidence type="ECO:0000313" key="2">
    <source>
        <dbReference type="EMBL" id="KAH0448849.1"/>
    </source>
</evidence>
<dbReference type="AlphaFoldDB" id="A0AAV7FZL6"/>